<dbReference type="PANTHER" id="PTHR43394:SF1">
    <property type="entry name" value="ATP-BINDING CASSETTE SUB-FAMILY B MEMBER 10, MITOCHONDRIAL"/>
    <property type="match status" value="1"/>
</dbReference>
<dbReference type="PANTHER" id="PTHR43394">
    <property type="entry name" value="ATP-DEPENDENT PERMEASE MDL1, MITOCHONDRIAL"/>
    <property type="match status" value="1"/>
</dbReference>
<dbReference type="Proteomes" id="UP000199682">
    <property type="component" value="Unassembled WGS sequence"/>
</dbReference>
<keyword evidence="1" id="KW-0067">ATP-binding</keyword>
<dbReference type="InterPro" id="IPR039421">
    <property type="entry name" value="Type_1_exporter"/>
</dbReference>
<dbReference type="GO" id="GO:0015421">
    <property type="term" value="F:ABC-type oligopeptide transporter activity"/>
    <property type="evidence" value="ECO:0007669"/>
    <property type="project" value="TreeGrafter"/>
</dbReference>
<organism evidence="1 2">
    <name type="scientific">Lentzea albidocapillata subsp. violacea</name>
    <dbReference type="NCBI Taxonomy" id="128104"/>
    <lineage>
        <taxon>Bacteria</taxon>
        <taxon>Bacillati</taxon>
        <taxon>Actinomycetota</taxon>
        <taxon>Actinomycetes</taxon>
        <taxon>Pseudonocardiales</taxon>
        <taxon>Pseudonocardiaceae</taxon>
        <taxon>Lentzea</taxon>
    </lineage>
</organism>
<proteinExistence type="predicted"/>
<protein>
    <submittedName>
        <fullName evidence="1">ATP-binding cassette, subfamily B</fullName>
    </submittedName>
</protein>
<sequence length="62" mass="7109">MLLISHRYNTVRDADHIYVLNEGQIIEHGDHDELIAKNGVYGELFTLQAAAYTGRRSDHTIR</sequence>
<dbReference type="SUPFAM" id="SSF52540">
    <property type="entry name" value="P-loop containing nucleoside triphosphate hydrolases"/>
    <property type="match status" value="1"/>
</dbReference>
<evidence type="ECO:0000313" key="2">
    <source>
        <dbReference type="Proteomes" id="UP000199682"/>
    </source>
</evidence>
<name>A0A1H0AFG8_9PSEU</name>
<evidence type="ECO:0000313" key="1">
    <source>
        <dbReference type="EMBL" id="SDN32155.1"/>
    </source>
</evidence>
<dbReference type="InterPro" id="IPR027417">
    <property type="entry name" value="P-loop_NTPase"/>
</dbReference>
<dbReference type="AlphaFoldDB" id="A0A1H0AFG8"/>
<accession>A0A1H0AFG8</accession>
<dbReference type="GO" id="GO:0005524">
    <property type="term" value="F:ATP binding"/>
    <property type="evidence" value="ECO:0007669"/>
    <property type="project" value="UniProtKB-KW"/>
</dbReference>
<keyword evidence="1" id="KW-0547">Nucleotide-binding</keyword>
<gene>
    <name evidence="1" type="ORF">SAMN04488074_14618</name>
</gene>
<dbReference type="RefSeq" id="WP_090015550.1">
    <property type="nucleotide sequence ID" value="NZ_FNET01000046.1"/>
</dbReference>
<reference evidence="2" key="1">
    <citation type="submission" date="2016-10" db="EMBL/GenBank/DDBJ databases">
        <authorList>
            <person name="Varghese N."/>
            <person name="Submissions S."/>
        </authorList>
    </citation>
    <scope>NUCLEOTIDE SEQUENCE [LARGE SCALE GENOMIC DNA]</scope>
    <source>
        <strain evidence="2">DSM 44796</strain>
    </source>
</reference>
<dbReference type="Gene3D" id="3.40.50.300">
    <property type="entry name" value="P-loop containing nucleotide triphosphate hydrolases"/>
    <property type="match status" value="1"/>
</dbReference>
<dbReference type="EMBL" id="FNET01000046">
    <property type="protein sequence ID" value="SDN32155.1"/>
    <property type="molecule type" value="Genomic_DNA"/>
</dbReference>